<evidence type="ECO:0000313" key="1">
    <source>
        <dbReference type="EMBL" id="GIX71047.1"/>
    </source>
</evidence>
<sequence length="80" mass="9289">MTVTRDDNDMITIHELVKNICPRTPGSKMLRKEIVVCIQNWIKRKILTFKVKLQKRVNGVMTGRRNVIFGIRESEEATCS</sequence>
<keyword evidence="2" id="KW-1185">Reference proteome</keyword>
<name>A0AAV4MF15_CAEEX</name>
<dbReference type="AlphaFoldDB" id="A0AAV4MF15"/>
<organism evidence="1 2">
    <name type="scientific">Caerostris extrusa</name>
    <name type="common">Bark spider</name>
    <name type="synonym">Caerostris bankana</name>
    <dbReference type="NCBI Taxonomy" id="172846"/>
    <lineage>
        <taxon>Eukaryota</taxon>
        <taxon>Metazoa</taxon>
        <taxon>Ecdysozoa</taxon>
        <taxon>Arthropoda</taxon>
        <taxon>Chelicerata</taxon>
        <taxon>Arachnida</taxon>
        <taxon>Araneae</taxon>
        <taxon>Araneomorphae</taxon>
        <taxon>Entelegynae</taxon>
        <taxon>Araneoidea</taxon>
        <taxon>Araneidae</taxon>
        <taxon>Caerostris</taxon>
    </lineage>
</organism>
<proteinExistence type="predicted"/>
<comment type="caution">
    <text evidence="1">The sequence shown here is derived from an EMBL/GenBank/DDBJ whole genome shotgun (WGS) entry which is preliminary data.</text>
</comment>
<dbReference type="EMBL" id="BPLR01002183">
    <property type="protein sequence ID" value="GIX71047.1"/>
    <property type="molecule type" value="Genomic_DNA"/>
</dbReference>
<gene>
    <name evidence="1" type="ORF">CEXT_376511</name>
</gene>
<reference evidence="1 2" key="1">
    <citation type="submission" date="2021-06" db="EMBL/GenBank/DDBJ databases">
        <title>Caerostris extrusa draft genome.</title>
        <authorList>
            <person name="Kono N."/>
            <person name="Arakawa K."/>
        </authorList>
    </citation>
    <scope>NUCLEOTIDE SEQUENCE [LARGE SCALE GENOMIC DNA]</scope>
</reference>
<evidence type="ECO:0000313" key="2">
    <source>
        <dbReference type="Proteomes" id="UP001054945"/>
    </source>
</evidence>
<protein>
    <submittedName>
        <fullName evidence="1">Uncharacterized protein</fullName>
    </submittedName>
</protein>
<accession>A0AAV4MF15</accession>
<dbReference type="Proteomes" id="UP001054945">
    <property type="component" value="Unassembled WGS sequence"/>
</dbReference>